<dbReference type="InterPro" id="IPR002036">
    <property type="entry name" value="YbeY"/>
</dbReference>
<sequence>MKMSKRTSKPKVFAFDAKDKATRIKAERLEIHLGKGRKLLLSFPGSAWGDLEVEAETDSDEVVPLLSLQPGACNLLTLRVDLDHDLRPVEAMDLPQHDSPPMLTLKVQKAVEGADKTNSPKKHSIRRWAQAALQQDVKVVVRLVGEAEGQALNREYRGKDYATNVLTFVYGEGEAMPGANEEGMPLTGDLVLCVPVLVREAAEQGKTLDAHFAHLVVHGMLHLQGYEHDEEGDAQVMEKAETDILRTLGYADPYA</sequence>
<dbReference type="PATRIC" id="fig|1348657.5.peg.2355"/>
<comment type="caution">
    <text evidence="8">The sequence shown here is derived from an EMBL/GenBank/DDBJ whole genome shotgun (WGS) entry which is preliminary data.</text>
</comment>
<dbReference type="InterPro" id="IPR020549">
    <property type="entry name" value="YbeY_CS"/>
</dbReference>
<dbReference type="NCBIfam" id="NF010570">
    <property type="entry name" value="PRK13963.1"/>
    <property type="match status" value="1"/>
</dbReference>
<dbReference type="GO" id="GO:0006364">
    <property type="term" value="P:rRNA processing"/>
    <property type="evidence" value="ECO:0007669"/>
    <property type="project" value="UniProtKB-UniRule"/>
</dbReference>
<dbReference type="GO" id="GO:0004222">
    <property type="term" value="F:metalloendopeptidase activity"/>
    <property type="evidence" value="ECO:0007669"/>
    <property type="project" value="InterPro"/>
</dbReference>
<dbReference type="NCBIfam" id="TIGR00043">
    <property type="entry name" value="rRNA maturation RNase YbeY"/>
    <property type="match status" value="1"/>
</dbReference>
<keyword evidence="7" id="KW-0698">rRNA processing</keyword>
<protein>
    <recommendedName>
        <fullName evidence="7">Endoribonuclease YbeY</fullName>
        <ecNumber evidence="7">3.1.-.-</ecNumber>
    </recommendedName>
</protein>
<feature type="binding site" evidence="7">
    <location>
        <position position="228"/>
    </location>
    <ligand>
        <name>Zn(2+)</name>
        <dbReference type="ChEBI" id="CHEBI:29105"/>
        <note>catalytic</note>
    </ligand>
</feature>
<dbReference type="PROSITE" id="PS01306">
    <property type="entry name" value="UPF0054"/>
    <property type="match status" value="1"/>
</dbReference>
<keyword evidence="7" id="KW-0963">Cytoplasm</keyword>
<evidence type="ECO:0000256" key="1">
    <source>
        <dbReference type="ARBA" id="ARBA00010875"/>
    </source>
</evidence>
<evidence type="ECO:0000256" key="7">
    <source>
        <dbReference type="HAMAP-Rule" id="MF_00009"/>
    </source>
</evidence>
<comment type="cofactor">
    <cofactor evidence="7">
        <name>Zn(2+)</name>
        <dbReference type="ChEBI" id="CHEBI:29105"/>
    </cofactor>
    <text evidence="7">Binds 1 zinc ion.</text>
</comment>
<dbReference type="PANTHER" id="PTHR46986:SF1">
    <property type="entry name" value="ENDORIBONUCLEASE YBEY, CHLOROPLASTIC"/>
    <property type="match status" value="1"/>
</dbReference>
<evidence type="ECO:0000256" key="2">
    <source>
        <dbReference type="ARBA" id="ARBA00022722"/>
    </source>
</evidence>
<dbReference type="Proteomes" id="UP000015455">
    <property type="component" value="Unassembled WGS sequence"/>
</dbReference>
<dbReference type="HAMAP" id="MF_00009">
    <property type="entry name" value="Endoribonucl_YbeY"/>
    <property type="match status" value="1"/>
</dbReference>
<dbReference type="GO" id="GO:0004521">
    <property type="term" value="F:RNA endonuclease activity"/>
    <property type="evidence" value="ECO:0007669"/>
    <property type="project" value="UniProtKB-UniRule"/>
</dbReference>
<feature type="binding site" evidence="7">
    <location>
        <position position="218"/>
    </location>
    <ligand>
        <name>Zn(2+)</name>
        <dbReference type="ChEBI" id="CHEBI:29105"/>
        <note>catalytic</note>
    </ligand>
</feature>
<keyword evidence="4 7" id="KW-0255">Endonuclease</keyword>
<dbReference type="STRING" id="1348657.M622_04375"/>
<keyword evidence="5 7" id="KW-0378">Hydrolase</keyword>
<evidence type="ECO:0000313" key="8">
    <source>
        <dbReference type="EMBL" id="EPZ15374.1"/>
    </source>
</evidence>
<dbReference type="GO" id="GO:0005737">
    <property type="term" value="C:cytoplasm"/>
    <property type="evidence" value="ECO:0007669"/>
    <property type="project" value="UniProtKB-SubCell"/>
</dbReference>
<keyword evidence="2 7" id="KW-0540">Nuclease</keyword>
<comment type="subcellular location">
    <subcellularLocation>
        <location evidence="7">Cytoplasm</location>
    </subcellularLocation>
</comment>
<dbReference type="InterPro" id="IPR023091">
    <property type="entry name" value="MetalPrtase_cat_dom_sf_prd"/>
</dbReference>
<organism evidence="8 9">
    <name type="scientific">Thauera terpenica 58Eu</name>
    <dbReference type="NCBI Taxonomy" id="1348657"/>
    <lineage>
        <taxon>Bacteria</taxon>
        <taxon>Pseudomonadati</taxon>
        <taxon>Pseudomonadota</taxon>
        <taxon>Betaproteobacteria</taxon>
        <taxon>Rhodocyclales</taxon>
        <taxon>Zoogloeaceae</taxon>
        <taxon>Thauera</taxon>
    </lineage>
</organism>
<comment type="function">
    <text evidence="7">Single strand-specific metallo-endoribonuclease involved in late-stage 70S ribosome quality control and in maturation of the 3' terminus of the 16S rRNA.</text>
</comment>
<feature type="binding site" evidence="7">
    <location>
        <position position="222"/>
    </location>
    <ligand>
        <name>Zn(2+)</name>
        <dbReference type="ChEBI" id="CHEBI:29105"/>
        <note>catalytic</note>
    </ligand>
</feature>
<dbReference type="Pfam" id="PF02130">
    <property type="entry name" value="YbeY"/>
    <property type="match status" value="1"/>
</dbReference>
<reference evidence="8 9" key="1">
    <citation type="submission" date="2013-06" db="EMBL/GenBank/DDBJ databases">
        <title>Draft genome sequence of Thauera terpenica.</title>
        <authorList>
            <person name="Liu B."/>
            <person name="Frostegard A.H."/>
            <person name="Shapleigh J.P."/>
        </authorList>
    </citation>
    <scope>NUCLEOTIDE SEQUENCE [LARGE SCALE GENOMIC DNA]</scope>
    <source>
        <strain evidence="8 9">58Eu</strain>
    </source>
</reference>
<evidence type="ECO:0000256" key="3">
    <source>
        <dbReference type="ARBA" id="ARBA00022723"/>
    </source>
</evidence>
<dbReference type="OrthoDB" id="9807740at2"/>
<dbReference type="GO" id="GO:0008270">
    <property type="term" value="F:zinc ion binding"/>
    <property type="evidence" value="ECO:0007669"/>
    <property type="project" value="UniProtKB-UniRule"/>
</dbReference>
<dbReference type="SUPFAM" id="SSF55486">
    <property type="entry name" value="Metalloproteases ('zincins'), catalytic domain"/>
    <property type="match status" value="1"/>
</dbReference>
<dbReference type="eggNOG" id="COG0319">
    <property type="taxonomic scope" value="Bacteria"/>
</dbReference>
<evidence type="ECO:0000256" key="5">
    <source>
        <dbReference type="ARBA" id="ARBA00022801"/>
    </source>
</evidence>
<evidence type="ECO:0000256" key="6">
    <source>
        <dbReference type="ARBA" id="ARBA00022833"/>
    </source>
</evidence>
<gene>
    <name evidence="7" type="primary">ybeY</name>
    <name evidence="8" type="ORF">M622_04375</name>
</gene>
<dbReference type="EC" id="3.1.-.-" evidence="7"/>
<dbReference type="AlphaFoldDB" id="T0ARB4"/>
<evidence type="ECO:0000256" key="4">
    <source>
        <dbReference type="ARBA" id="ARBA00022759"/>
    </source>
</evidence>
<keyword evidence="6 7" id="KW-0862">Zinc</keyword>
<proteinExistence type="inferred from homology"/>
<keyword evidence="9" id="KW-1185">Reference proteome</keyword>
<comment type="similarity">
    <text evidence="1 7">Belongs to the endoribonuclease YbeY family.</text>
</comment>
<accession>T0ARB4</accession>
<dbReference type="Gene3D" id="3.40.390.30">
    <property type="entry name" value="Metalloproteases ('zincins'), catalytic domain"/>
    <property type="match status" value="1"/>
</dbReference>
<dbReference type="PANTHER" id="PTHR46986">
    <property type="entry name" value="ENDORIBONUCLEASE YBEY, CHLOROPLASTIC"/>
    <property type="match status" value="1"/>
</dbReference>
<keyword evidence="7" id="KW-0690">Ribosome biogenesis</keyword>
<dbReference type="EMBL" id="ATJV01000059">
    <property type="protein sequence ID" value="EPZ15374.1"/>
    <property type="molecule type" value="Genomic_DNA"/>
</dbReference>
<keyword evidence="3 7" id="KW-0479">Metal-binding</keyword>
<evidence type="ECO:0000313" key="9">
    <source>
        <dbReference type="Proteomes" id="UP000015455"/>
    </source>
</evidence>
<name>T0ARB4_9RHOO</name>